<dbReference type="PANTHER" id="PTHR11808:SF15">
    <property type="entry name" value="CYSTATHIONINE GAMMA-LYASE"/>
    <property type="match status" value="1"/>
</dbReference>
<dbReference type="Gene3D" id="3.40.640.10">
    <property type="entry name" value="Type I PLP-dependent aspartate aminotransferase-like (Major domain)"/>
    <property type="match status" value="1"/>
</dbReference>
<proteinExistence type="inferred from homology"/>
<dbReference type="AlphaFoldDB" id="A0A9W7ZQN2"/>
<dbReference type="EC" id="4.4.1.1" evidence="4"/>
<evidence type="ECO:0000256" key="6">
    <source>
        <dbReference type="ARBA" id="ARBA00023192"/>
    </source>
</evidence>
<keyword evidence="5 8" id="KW-0663">Pyridoxal phosphate</keyword>
<dbReference type="FunFam" id="3.90.1150.10:FF:000008">
    <property type="entry name" value="Cystathionine gamma-synthase"/>
    <property type="match status" value="1"/>
</dbReference>
<sequence>PLYFTMTVVTSTTNGTSAPAGPAGPSPAPSKYSFGTLAIHAGQQPDPHTGAVIPALSLSTTYKQSAVGVHNGFEYSRSGNPNRADFETAIAALEHAKYALAFSSGSATTSSVISMLPGGSHVVSVNDVYGGTYRYFTKVAPASGVKATFVDLLDAENLRNVMQENTRMVWIETPTNPTLRLVDIRAVADIAHEYGALLVVDNTFLSPYFQNPLDLGADLVVHSCTKYINGHSDVVLGVAAMNDTQVYDKLKFLQNAIGAVPAPFDCFMAHRGLKTLHLRMRQHEENALAVAALLEASPLVENVIYPGLPSHPQYELAQRQQRGFGGMVTFRIRGDLQTADRFLQSVQLFTLAESLGGVESLCELPVLMTHGSVSPEDRAVLGITDNLIRLSVGIEDTQDLLQDVSQALERAVQVTDTPAA</sequence>
<dbReference type="EMBL" id="JANBPT010001074">
    <property type="protein sequence ID" value="KAJ1910260.1"/>
    <property type="molecule type" value="Genomic_DNA"/>
</dbReference>
<keyword evidence="6" id="KW-0198">Cysteine biosynthesis</keyword>
<dbReference type="PROSITE" id="PS00868">
    <property type="entry name" value="CYS_MET_METAB_PP"/>
    <property type="match status" value="1"/>
</dbReference>
<evidence type="ECO:0000256" key="4">
    <source>
        <dbReference type="ARBA" id="ARBA00012085"/>
    </source>
</evidence>
<comment type="cofactor">
    <cofactor evidence="1 9">
        <name>pyridoxal 5'-phosphate</name>
        <dbReference type="ChEBI" id="CHEBI:597326"/>
    </cofactor>
</comment>
<dbReference type="PIRSF" id="PIRSF001434">
    <property type="entry name" value="CGS"/>
    <property type="match status" value="1"/>
</dbReference>
<evidence type="ECO:0000256" key="8">
    <source>
        <dbReference type="PIRSR" id="PIRSR001434-2"/>
    </source>
</evidence>
<dbReference type="GO" id="GO:0019343">
    <property type="term" value="P:cysteine biosynthetic process via cystathionine"/>
    <property type="evidence" value="ECO:0007669"/>
    <property type="project" value="TreeGrafter"/>
</dbReference>
<dbReference type="Pfam" id="PF01053">
    <property type="entry name" value="Cys_Met_Meta_PP"/>
    <property type="match status" value="1"/>
</dbReference>
<comment type="pathway">
    <text evidence="2">Amino-acid biosynthesis; L-cysteine biosynthesis; L-cysteine from L-homocysteine and L-serine: step 2/2.</text>
</comment>
<evidence type="ECO:0000256" key="2">
    <source>
        <dbReference type="ARBA" id="ARBA00005038"/>
    </source>
</evidence>
<dbReference type="InterPro" id="IPR015424">
    <property type="entry name" value="PyrdxlP-dep_Trfase"/>
</dbReference>
<dbReference type="PANTHER" id="PTHR11808">
    <property type="entry name" value="TRANS-SULFURATION ENZYME FAMILY MEMBER"/>
    <property type="match status" value="1"/>
</dbReference>
<reference evidence="10" key="1">
    <citation type="submission" date="2022-07" db="EMBL/GenBank/DDBJ databases">
        <title>Phylogenomic reconstructions and comparative analyses of Kickxellomycotina fungi.</title>
        <authorList>
            <person name="Reynolds N.K."/>
            <person name="Stajich J.E."/>
            <person name="Barry K."/>
            <person name="Grigoriev I.V."/>
            <person name="Crous P."/>
            <person name="Smith M.E."/>
        </authorList>
    </citation>
    <scope>NUCLEOTIDE SEQUENCE</scope>
    <source>
        <strain evidence="10">RSA 861</strain>
    </source>
</reference>
<dbReference type="InterPro" id="IPR015421">
    <property type="entry name" value="PyrdxlP-dep_Trfase_major"/>
</dbReference>
<dbReference type="InterPro" id="IPR015422">
    <property type="entry name" value="PyrdxlP-dep_Trfase_small"/>
</dbReference>
<gene>
    <name evidence="10" type="primary">CYS3_2</name>
    <name evidence="10" type="ORF">IWQ60_010746</name>
</gene>
<dbReference type="FunFam" id="3.40.640.10:FF:000043">
    <property type="entry name" value="Cystathionine gamma-lyase"/>
    <property type="match status" value="1"/>
</dbReference>
<dbReference type="InterPro" id="IPR054542">
    <property type="entry name" value="Cys_met_metab_PP"/>
</dbReference>
<name>A0A9W7ZQN2_9FUNG</name>
<feature type="modified residue" description="N6-(pyridoxal phosphate)lysine" evidence="8">
    <location>
        <position position="226"/>
    </location>
</feature>
<evidence type="ECO:0000313" key="10">
    <source>
        <dbReference type="EMBL" id="KAJ1910260.1"/>
    </source>
</evidence>
<dbReference type="OrthoDB" id="3512640at2759"/>
<dbReference type="Gene3D" id="3.90.1150.10">
    <property type="entry name" value="Aspartate Aminotransferase, domain 1"/>
    <property type="match status" value="1"/>
</dbReference>
<comment type="caution">
    <text evidence="10">The sequence shown here is derived from an EMBL/GenBank/DDBJ whole genome shotgun (WGS) entry which is preliminary data.</text>
</comment>
<feature type="non-terminal residue" evidence="10">
    <location>
        <position position="1"/>
    </location>
</feature>
<evidence type="ECO:0000313" key="11">
    <source>
        <dbReference type="Proteomes" id="UP001150569"/>
    </source>
</evidence>
<dbReference type="Proteomes" id="UP001150569">
    <property type="component" value="Unassembled WGS sequence"/>
</dbReference>
<keyword evidence="10" id="KW-0456">Lyase</keyword>
<evidence type="ECO:0000256" key="3">
    <source>
        <dbReference type="ARBA" id="ARBA00009077"/>
    </source>
</evidence>
<evidence type="ECO:0000256" key="7">
    <source>
        <dbReference type="ARBA" id="ARBA00029853"/>
    </source>
</evidence>
<comment type="similarity">
    <text evidence="3 9">Belongs to the trans-sulfuration enzymes family.</text>
</comment>
<keyword evidence="6" id="KW-0028">Amino-acid biosynthesis</keyword>
<keyword evidence="11" id="KW-1185">Reference proteome</keyword>
<evidence type="ECO:0000256" key="9">
    <source>
        <dbReference type="RuleBase" id="RU362118"/>
    </source>
</evidence>
<protein>
    <recommendedName>
        <fullName evidence="4">cystathionine gamma-lyase</fullName>
        <ecNumber evidence="4">4.4.1.1</ecNumber>
    </recommendedName>
    <alternativeName>
        <fullName evidence="7">Gamma-cystathionase</fullName>
    </alternativeName>
</protein>
<evidence type="ECO:0000256" key="5">
    <source>
        <dbReference type="ARBA" id="ARBA00022898"/>
    </source>
</evidence>
<dbReference type="GO" id="GO:0030170">
    <property type="term" value="F:pyridoxal phosphate binding"/>
    <property type="evidence" value="ECO:0007669"/>
    <property type="project" value="InterPro"/>
</dbReference>
<dbReference type="InterPro" id="IPR000277">
    <property type="entry name" value="Cys/Met-Metab_PyrdxlP-dep_enz"/>
</dbReference>
<evidence type="ECO:0000256" key="1">
    <source>
        <dbReference type="ARBA" id="ARBA00001933"/>
    </source>
</evidence>
<dbReference type="GO" id="GO:0004123">
    <property type="term" value="F:cystathionine gamma-lyase activity"/>
    <property type="evidence" value="ECO:0007669"/>
    <property type="project" value="TreeGrafter"/>
</dbReference>
<dbReference type="GO" id="GO:0019346">
    <property type="term" value="P:transsulfuration"/>
    <property type="evidence" value="ECO:0007669"/>
    <property type="project" value="InterPro"/>
</dbReference>
<dbReference type="CDD" id="cd00614">
    <property type="entry name" value="CGS_like"/>
    <property type="match status" value="1"/>
</dbReference>
<organism evidence="10 11">
    <name type="scientific">Tieghemiomyces parasiticus</name>
    <dbReference type="NCBI Taxonomy" id="78921"/>
    <lineage>
        <taxon>Eukaryota</taxon>
        <taxon>Fungi</taxon>
        <taxon>Fungi incertae sedis</taxon>
        <taxon>Zoopagomycota</taxon>
        <taxon>Kickxellomycotina</taxon>
        <taxon>Dimargaritomycetes</taxon>
        <taxon>Dimargaritales</taxon>
        <taxon>Dimargaritaceae</taxon>
        <taxon>Tieghemiomyces</taxon>
    </lineage>
</organism>
<dbReference type="GO" id="GO:0005737">
    <property type="term" value="C:cytoplasm"/>
    <property type="evidence" value="ECO:0007669"/>
    <property type="project" value="TreeGrafter"/>
</dbReference>
<accession>A0A9W7ZQN2</accession>
<dbReference type="SUPFAM" id="SSF53383">
    <property type="entry name" value="PLP-dependent transferases"/>
    <property type="match status" value="1"/>
</dbReference>